<dbReference type="AlphaFoldDB" id="A0A2H0D1N3"/>
<protein>
    <recommendedName>
        <fullName evidence="2">Glycosyl transferase family 1 domain-containing protein</fullName>
    </recommendedName>
</protein>
<dbReference type="Gene3D" id="3.40.50.2000">
    <property type="entry name" value="Glycogen Phosphorylase B"/>
    <property type="match status" value="2"/>
</dbReference>
<dbReference type="Proteomes" id="UP000230159">
    <property type="component" value="Unassembled WGS sequence"/>
</dbReference>
<dbReference type="SUPFAM" id="SSF53756">
    <property type="entry name" value="UDP-Glycosyltransferase/glycogen phosphorylase"/>
    <property type="match status" value="1"/>
</dbReference>
<gene>
    <name evidence="3" type="ORF">COW86_00340</name>
</gene>
<keyword evidence="1" id="KW-1133">Transmembrane helix</keyword>
<sequence>MKLLYISNSRIPTTKAHGHQIFKMCQIFAKYQVAVELICPSRKNPEFKNTDAFAYYHIPKIFKLKKICSYDPQWLIKFPAGAYIKFQALFFIVSLFIYLLSKKNRAEYIFYTRDEYLLPLLQLFSKRVVWEGHSLPRRKKHYAHHFKQCYRLIALTHELKNILMGLDVSANKILVSPDAVELEIFGIRLDKNQARQALNLPPEKILLGYTGSFKTKNMDKGIKDILHALKIIIQEYPHAMFVAVGGAPEHIQEYQNLAEQIGIADHSQFIAGVTQDKLAIYQQAFDMMLMPFPWTEHYAYFMSPLKMFENMASGRPIVATDLPAIKEVLNDDNAVLIKSSNPDDLAKGIIKLIKDKKLGLKLANQALKDIQQHNWHERARKIIKFIYETL</sequence>
<evidence type="ECO:0000313" key="4">
    <source>
        <dbReference type="Proteomes" id="UP000230159"/>
    </source>
</evidence>
<evidence type="ECO:0000256" key="1">
    <source>
        <dbReference type="SAM" id="Phobius"/>
    </source>
</evidence>
<reference evidence="3 4" key="1">
    <citation type="submission" date="2017-09" db="EMBL/GenBank/DDBJ databases">
        <title>Depth-based differentiation of microbial function through sediment-hosted aquifers and enrichment of novel symbionts in the deep terrestrial subsurface.</title>
        <authorList>
            <person name="Probst A.J."/>
            <person name="Ladd B."/>
            <person name="Jarett J.K."/>
            <person name="Geller-Mcgrath D.E."/>
            <person name="Sieber C.M."/>
            <person name="Emerson J.B."/>
            <person name="Anantharaman K."/>
            <person name="Thomas B.C."/>
            <person name="Malmstrom R."/>
            <person name="Stieglmeier M."/>
            <person name="Klingl A."/>
            <person name="Woyke T."/>
            <person name="Ryan C.M."/>
            <person name="Banfield J.F."/>
        </authorList>
    </citation>
    <scope>NUCLEOTIDE SEQUENCE [LARGE SCALE GENOMIC DNA]</scope>
    <source>
        <strain evidence="3">CG22_combo_CG10-13_8_21_14_all_39_9</strain>
    </source>
</reference>
<accession>A0A2H0D1N3</accession>
<comment type="caution">
    <text evidence="3">The sequence shown here is derived from an EMBL/GenBank/DDBJ whole genome shotgun (WGS) entry which is preliminary data.</text>
</comment>
<feature type="transmembrane region" description="Helical" evidence="1">
    <location>
        <begin position="80"/>
        <end position="100"/>
    </location>
</feature>
<dbReference type="GO" id="GO:0016757">
    <property type="term" value="F:glycosyltransferase activity"/>
    <property type="evidence" value="ECO:0007669"/>
    <property type="project" value="InterPro"/>
</dbReference>
<dbReference type="PANTHER" id="PTHR12526">
    <property type="entry name" value="GLYCOSYLTRANSFERASE"/>
    <property type="match status" value="1"/>
</dbReference>
<dbReference type="PANTHER" id="PTHR12526:SF622">
    <property type="entry name" value="GLYCOSYLTRANSFERASE (GROUP I)"/>
    <property type="match status" value="1"/>
</dbReference>
<organism evidence="3 4">
    <name type="scientific">Candidatus Kuenenbacteria bacterium CG22_combo_CG10-13_8_21_14_all_39_9</name>
    <dbReference type="NCBI Taxonomy" id="1974621"/>
    <lineage>
        <taxon>Bacteria</taxon>
        <taxon>Candidatus Kueneniibacteriota</taxon>
    </lineage>
</organism>
<dbReference type="Pfam" id="PF00534">
    <property type="entry name" value="Glycos_transf_1"/>
    <property type="match status" value="1"/>
</dbReference>
<dbReference type="InterPro" id="IPR001296">
    <property type="entry name" value="Glyco_trans_1"/>
</dbReference>
<dbReference type="EMBL" id="PCTN01000012">
    <property type="protein sequence ID" value="PIP76042.1"/>
    <property type="molecule type" value="Genomic_DNA"/>
</dbReference>
<evidence type="ECO:0000259" key="2">
    <source>
        <dbReference type="Pfam" id="PF00534"/>
    </source>
</evidence>
<evidence type="ECO:0000313" key="3">
    <source>
        <dbReference type="EMBL" id="PIP76042.1"/>
    </source>
</evidence>
<keyword evidence="1" id="KW-0472">Membrane</keyword>
<proteinExistence type="predicted"/>
<keyword evidence="1" id="KW-0812">Transmembrane</keyword>
<name>A0A2H0D1N3_9BACT</name>
<feature type="domain" description="Glycosyl transferase family 1" evidence="2">
    <location>
        <begin position="191"/>
        <end position="367"/>
    </location>
</feature>